<dbReference type="EMBL" id="KQ977444">
    <property type="protein sequence ID" value="KYN02624.1"/>
    <property type="molecule type" value="Genomic_DNA"/>
</dbReference>
<protein>
    <submittedName>
        <fullName evidence="1">Uncharacterized protein</fullName>
    </submittedName>
</protein>
<reference evidence="1 2" key="1">
    <citation type="submission" date="2016-03" db="EMBL/GenBank/DDBJ databases">
        <title>Cyphomyrmex costatus WGS genome.</title>
        <authorList>
            <person name="Nygaard S."/>
            <person name="Hu H."/>
            <person name="Boomsma J."/>
            <person name="Zhang G."/>
        </authorList>
    </citation>
    <scope>NUCLEOTIDE SEQUENCE [LARGE SCALE GENOMIC DNA]</scope>
    <source>
        <strain evidence="1">MS0001</strain>
        <tissue evidence="1">Whole body</tissue>
    </source>
</reference>
<accession>A0A195CR85</accession>
<keyword evidence="2" id="KW-1185">Reference proteome</keyword>
<evidence type="ECO:0000313" key="2">
    <source>
        <dbReference type="Proteomes" id="UP000078542"/>
    </source>
</evidence>
<sequence>MAIKAERDERFSPKPPVVSLQEERGISALPVCLMKFRSLTGRSNALGGDHAVKLMPSAYQWPDTSPPKVPRSGHSGVETRGHAMLQKSTIRVIISINKKRTNLDADNDINVRHECSQRSIERDESRWQTRYSPSVYIWMCVPTHEGVRRIEARFLSYPRRKRNRSG</sequence>
<evidence type="ECO:0000313" key="1">
    <source>
        <dbReference type="EMBL" id="KYN02624.1"/>
    </source>
</evidence>
<name>A0A195CR85_9HYME</name>
<dbReference type="AlphaFoldDB" id="A0A195CR85"/>
<organism evidence="1 2">
    <name type="scientific">Cyphomyrmex costatus</name>
    <dbReference type="NCBI Taxonomy" id="456900"/>
    <lineage>
        <taxon>Eukaryota</taxon>
        <taxon>Metazoa</taxon>
        <taxon>Ecdysozoa</taxon>
        <taxon>Arthropoda</taxon>
        <taxon>Hexapoda</taxon>
        <taxon>Insecta</taxon>
        <taxon>Pterygota</taxon>
        <taxon>Neoptera</taxon>
        <taxon>Endopterygota</taxon>
        <taxon>Hymenoptera</taxon>
        <taxon>Apocrita</taxon>
        <taxon>Aculeata</taxon>
        <taxon>Formicoidea</taxon>
        <taxon>Formicidae</taxon>
        <taxon>Myrmicinae</taxon>
        <taxon>Cyphomyrmex</taxon>
    </lineage>
</organism>
<gene>
    <name evidence="1" type="ORF">ALC62_06423</name>
</gene>
<proteinExistence type="predicted"/>
<dbReference type="Proteomes" id="UP000078542">
    <property type="component" value="Unassembled WGS sequence"/>
</dbReference>